<evidence type="ECO:0000256" key="1">
    <source>
        <dbReference type="ARBA" id="ARBA00001917"/>
    </source>
</evidence>
<evidence type="ECO:0000256" key="11">
    <source>
        <dbReference type="ARBA" id="ARBA00048802"/>
    </source>
</evidence>
<dbReference type="RefSeq" id="WP_407338859.1">
    <property type="nucleotide sequence ID" value="NZ_CP136862.1"/>
</dbReference>
<comment type="cofactor">
    <cofactor evidence="1 12">
        <name>FMN</name>
        <dbReference type="ChEBI" id="CHEBI:58210"/>
    </cofactor>
</comment>
<keyword evidence="3" id="KW-0820">tRNA-binding</keyword>
<evidence type="ECO:0000256" key="3">
    <source>
        <dbReference type="ARBA" id="ARBA00022555"/>
    </source>
</evidence>
<sequence length="343" mass="36577">MSIIADDLGSTFQGRDLHIGPIRLNGRAFLAPMSGVTDLGMRRMALRFGASLVVSEMVAADQYARGDAANRLKAEGAGIDLHVVQIAGCDPYAMAEAAFLAQDMGAAMIDINMGCPAKKVTNGYAGSHLMRDLGLALALIRATVRAARVPVTLKMRLGWDEGSMNAAELGKIAESEGIAMLTVHGRTRRQFYAGKADWAAIRAVKQAVAIPVVANGDCASVADAVSMLAQSGADAVMIGRSAIGRPWFVGDVAHYLAQGSARAQPAPAARKEAAVEHYETLLEIFGPSQGLRHARKHLAAYADWSDVPDRMKLRRRLVSSECPNAVKSALRELFERPQAEEAA</sequence>
<dbReference type="InterPro" id="IPR035587">
    <property type="entry name" value="DUS-like_FMN-bd"/>
</dbReference>
<evidence type="ECO:0000256" key="2">
    <source>
        <dbReference type="ARBA" id="ARBA00002790"/>
    </source>
</evidence>
<comment type="catalytic activity">
    <reaction evidence="11">
        <text>a 5,6-dihydrouridine in tRNA + NAD(+) = a uridine in tRNA + NADH + H(+)</text>
        <dbReference type="Rhea" id="RHEA:54452"/>
        <dbReference type="Rhea" id="RHEA-COMP:13339"/>
        <dbReference type="Rhea" id="RHEA-COMP:13887"/>
        <dbReference type="ChEBI" id="CHEBI:15378"/>
        <dbReference type="ChEBI" id="CHEBI:57540"/>
        <dbReference type="ChEBI" id="CHEBI:57945"/>
        <dbReference type="ChEBI" id="CHEBI:65315"/>
        <dbReference type="ChEBI" id="CHEBI:74443"/>
    </reaction>
</comment>
<dbReference type="InterPro" id="IPR018517">
    <property type="entry name" value="tRNA_hU_synthase_CS"/>
</dbReference>
<comment type="catalytic activity">
    <reaction evidence="10">
        <text>a 5,6-dihydrouridine in tRNA + NADP(+) = a uridine in tRNA + NADPH + H(+)</text>
        <dbReference type="Rhea" id="RHEA:23624"/>
        <dbReference type="Rhea" id="RHEA-COMP:13339"/>
        <dbReference type="Rhea" id="RHEA-COMP:13887"/>
        <dbReference type="ChEBI" id="CHEBI:15378"/>
        <dbReference type="ChEBI" id="CHEBI:57783"/>
        <dbReference type="ChEBI" id="CHEBI:58349"/>
        <dbReference type="ChEBI" id="CHEBI:65315"/>
        <dbReference type="ChEBI" id="CHEBI:74443"/>
    </reaction>
</comment>
<dbReference type="Gene3D" id="1.10.1200.80">
    <property type="entry name" value="Putative flavin oxidoreducatase, domain 2"/>
    <property type="match status" value="1"/>
</dbReference>
<protein>
    <recommendedName>
        <fullName evidence="12">tRNA-dihydrouridine synthase</fullName>
        <ecNumber evidence="12">1.3.1.-</ecNumber>
    </recommendedName>
</protein>
<comment type="similarity">
    <text evidence="12">Belongs to the dus family.</text>
</comment>
<reference evidence="14 15" key="1">
    <citation type="submission" date="2023-10" db="EMBL/GenBank/DDBJ databases">
        <title>Novel methanotroph of the genus Methylocapsa from a subarctic wetland.</title>
        <authorList>
            <person name="Belova S.E."/>
            <person name="Oshkin I.Y."/>
            <person name="Miroshnikov K."/>
            <person name="Dedysh S.N."/>
        </authorList>
    </citation>
    <scope>NUCLEOTIDE SEQUENCE [LARGE SCALE GENOMIC DNA]</scope>
    <source>
        <strain evidence="14 15">RX1</strain>
    </source>
</reference>
<dbReference type="NCBIfam" id="TIGR00737">
    <property type="entry name" value="nifR3_yhdG"/>
    <property type="match status" value="1"/>
</dbReference>
<evidence type="ECO:0000256" key="4">
    <source>
        <dbReference type="ARBA" id="ARBA00022630"/>
    </source>
</evidence>
<dbReference type="InterPro" id="IPR001269">
    <property type="entry name" value="DUS_fam"/>
</dbReference>
<keyword evidence="15" id="KW-1185">Reference proteome</keyword>
<dbReference type="InterPro" id="IPR013785">
    <property type="entry name" value="Aldolase_TIM"/>
</dbReference>
<gene>
    <name evidence="14" type="primary">dusB</name>
    <name evidence="14" type="ORF">RZS28_16735</name>
</gene>
<dbReference type="SUPFAM" id="SSF51395">
    <property type="entry name" value="FMN-linked oxidoreductases"/>
    <property type="match status" value="1"/>
</dbReference>
<comment type="function">
    <text evidence="2 12">Catalyzes the synthesis of 5,6-dihydrouridine (D), a modified base found in the D-loop of most tRNAs, via the reduction of the C5-C6 double bond in target uridines.</text>
</comment>
<feature type="domain" description="DUS-like FMN-binding" evidence="13">
    <location>
        <begin position="30"/>
        <end position="330"/>
    </location>
</feature>
<keyword evidence="9 12" id="KW-0560">Oxidoreductase</keyword>
<dbReference type="Gene3D" id="3.20.20.70">
    <property type="entry name" value="Aldolase class I"/>
    <property type="match status" value="1"/>
</dbReference>
<dbReference type="PANTHER" id="PTHR45846">
    <property type="entry name" value="TRNA-DIHYDROURIDINE(47) SYNTHASE [NAD(P)(+)]-LIKE"/>
    <property type="match status" value="1"/>
</dbReference>
<dbReference type="PANTHER" id="PTHR45846:SF1">
    <property type="entry name" value="TRNA-DIHYDROURIDINE(47) SYNTHASE [NAD(P)(+)]-LIKE"/>
    <property type="match status" value="1"/>
</dbReference>
<evidence type="ECO:0000313" key="15">
    <source>
        <dbReference type="Proteomes" id="UP001626536"/>
    </source>
</evidence>
<evidence type="ECO:0000256" key="8">
    <source>
        <dbReference type="ARBA" id="ARBA00022884"/>
    </source>
</evidence>
<evidence type="ECO:0000313" key="14">
    <source>
        <dbReference type="EMBL" id="WOJ89418.1"/>
    </source>
</evidence>
<evidence type="ECO:0000256" key="9">
    <source>
        <dbReference type="ARBA" id="ARBA00023002"/>
    </source>
</evidence>
<dbReference type="GO" id="GO:0016491">
    <property type="term" value="F:oxidoreductase activity"/>
    <property type="evidence" value="ECO:0007669"/>
    <property type="project" value="UniProtKB-KW"/>
</dbReference>
<evidence type="ECO:0000259" key="13">
    <source>
        <dbReference type="Pfam" id="PF01207"/>
    </source>
</evidence>
<dbReference type="CDD" id="cd02801">
    <property type="entry name" value="DUS_like_FMN"/>
    <property type="match status" value="1"/>
</dbReference>
<evidence type="ECO:0000256" key="7">
    <source>
        <dbReference type="ARBA" id="ARBA00022857"/>
    </source>
</evidence>
<dbReference type="InterPro" id="IPR004652">
    <property type="entry name" value="DusB-like"/>
</dbReference>
<keyword evidence="7" id="KW-0521">NADP</keyword>
<dbReference type="PIRSF" id="PIRSF006621">
    <property type="entry name" value="Dus"/>
    <property type="match status" value="1"/>
</dbReference>
<evidence type="ECO:0000256" key="5">
    <source>
        <dbReference type="ARBA" id="ARBA00022643"/>
    </source>
</evidence>
<keyword evidence="6 12" id="KW-0819">tRNA processing</keyword>
<evidence type="ECO:0000256" key="10">
    <source>
        <dbReference type="ARBA" id="ARBA00048205"/>
    </source>
</evidence>
<dbReference type="PROSITE" id="PS01136">
    <property type="entry name" value="UPF0034"/>
    <property type="match status" value="1"/>
</dbReference>
<accession>A0ABZ0HRY8</accession>
<evidence type="ECO:0000256" key="12">
    <source>
        <dbReference type="PIRNR" id="PIRNR006621"/>
    </source>
</evidence>
<keyword evidence="4 12" id="KW-0285">Flavoprotein</keyword>
<organism evidence="14 15">
    <name type="scientific">Methylocapsa polymorpha</name>
    <dbReference type="NCBI Taxonomy" id="3080828"/>
    <lineage>
        <taxon>Bacteria</taxon>
        <taxon>Pseudomonadati</taxon>
        <taxon>Pseudomonadota</taxon>
        <taxon>Alphaproteobacteria</taxon>
        <taxon>Hyphomicrobiales</taxon>
        <taxon>Beijerinckiaceae</taxon>
        <taxon>Methylocapsa</taxon>
    </lineage>
</organism>
<proteinExistence type="inferred from homology"/>
<dbReference type="EMBL" id="CP136862">
    <property type="protein sequence ID" value="WOJ89418.1"/>
    <property type="molecule type" value="Genomic_DNA"/>
</dbReference>
<dbReference type="InterPro" id="IPR024036">
    <property type="entry name" value="tRNA-dHydroUridine_Synthase_C"/>
</dbReference>
<keyword evidence="5 12" id="KW-0288">FMN</keyword>
<dbReference type="Pfam" id="PF01207">
    <property type="entry name" value="Dus"/>
    <property type="match status" value="1"/>
</dbReference>
<evidence type="ECO:0000256" key="6">
    <source>
        <dbReference type="ARBA" id="ARBA00022694"/>
    </source>
</evidence>
<dbReference type="EC" id="1.3.1.-" evidence="12"/>
<dbReference type="Proteomes" id="UP001626536">
    <property type="component" value="Chromosome"/>
</dbReference>
<name>A0ABZ0HRY8_9HYPH</name>
<keyword evidence="8" id="KW-0694">RNA-binding</keyword>